<feature type="binding site" evidence="10">
    <location>
        <position position="46"/>
    </location>
    <ligand>
        <name>Mg(2+)</name>
        <dbReference type="ChEBI" id="CHEBI:18420"/>
        <label>1</label>
    </ligand>
</feature>
<dbReference type="PANTHER" id="PTHR10642">
    <property type="entry name" value="RIBONUCLEASE H1"/>
    <property type="match status" value="1"/>
</dbReference>
<accession>A0ABN6L2I9</accession>
<evidence type="ECO:0000256" key="3">
    <source>
        <dbReference type="ARBA" id="ARBA00011245"/>
    </source>
</evidence>
<dbReference type="HAMAP" id="MF_00042">
    <property type="entry name" value="RNase_H"/>
    <property type="match status" value="1"/>
</dbReference>
<comment type="similarity">
    <text evidence="2 10">Belongs to the RNase H family.</text>
</comment>
<evidence type="ECO:0000313" key="12">
    <source>
        <dbReference type="EMBL" id="BDB96038.1"/>
    </source>
</evidence>
<keyword evidence="7 10" id="KW-0255">Endonuclease</keyword>
<evidence type="ECO:0000256" key="9">
    <source>
        <dbReference type="ARBA" id="ARBA00022842"/>
    </source>
</evidence>
<proteinExistence type="inferred from homology"/>
<dbReference type="EMBL" id="AP025225">
    <property type="protein sequence ID" value="BDB96038.1"/>
    <property type="molecule type" value="Genomic_DNA"/>
</dbReference>
<evidence type="ECO:0000256" key="5">
    <source>
        <dbReference type="ARBA" id="ARBA00022722"/>
    </source>
</evidence>
<dbReference type="CDD" id="cd09278">
    <property type="entry name" value="RNase_HI_prokaryote_like"/>
    <property type="match status" value="1"/>
</dbReference>
<protein>
    <recommendedName>
        <fullName evidence="4 10">Ribonuclease H</fullName>
        <shortName evidence="10">RNase H</shortName>
        <ecNumber evidence="4 10">3.1.26.4</ecNumber>
    </recommendedName>
</protein>
<keyword evidence="10" id="KW-0963">Cytoplasm</keyword>
<evidence type="ECO:0000259" key="11">
    <source>
        <dbReference type="PROSITE" id="PS50879"/>
    </source>
</evidence>
<gene>
    <name evidence="10 12" type="primary">rnhA</name>
    <name evidence="12" type="ORF">HYD_1710</name>
</gene>
<organism evidence="12 13">
    <name type="scientific">Candidatus Hydrogenosomobacter endosymbioticus</name>
    <dbReference type="NCBI Taxonomy" id="2558174"/>
    <lineage>
        <taxon>Bacteria</taxon>
        <taxon>Pseudomonadati</taxon>
        <taxon>Pseudomonadota</taxon>
        <taxon>Alphaproteobacteria</taxon>
        <taxon>Holosporales</taxon>
        <taxon>Holosporaceae</taxon>
        <taxon>Candidatus Hydrogenosomobacter</taxon>
    </lineage>
</organism>
<evidence type="ECO:0000256" key="4">
    <source>
        <dbReference type="ARBA" id="ARBA00012180"/>
    </source>
</evidence>
<evidence type="ECO:0000256" key="7">
    <source>
        <dbReference type="ARBA" id="ARBA00022759"/>
    </source>
</evidence>
<dbReference type="InterPro" id="IPR002156">
    <property type="entry name" value="RNaseH_domain"/>
</dbReference>
<dbReference type="Proteomes" id="UP001320209">
    <property type="component" value="Chromosome"/>
</dbReference>
<feature type="binding site" evidence="10">
    <location>
        <position position="7"/>
    </location>
    <ligand>
        <name>Mg(2+)</name>
        <dbReference type="ChEBI" id="CHEBI:18420"/>
        <label>1</label>
    </ligand>
</feature>
<evidence type="ECO:0000256" key="10">
    <source>
        <dbReference type="HAMAP-Rule" id="MF_00042"/>
    </source>
</evidence>
<evidence type="ECO:0000256" key="6">
    <source>
        <dbReference type="ARBA" id="ARBA00022723"/>
    </source>
</evidence>
<evidence type="ECO:0000256" key="1">
    <source>
        <dbReference type="ARBA" id="ARBA00000077"/>
    </source>
</evidence>
<keyword evidence="5 10" id="KW-0540">Nuclease</keyword>
<keyword evidence="13" id="KW-1185">Reference proteome</keyword>
<dbReference type="InterPro" id="IPR012337">
    <property type="entry name" value="RNaseH-like_sf"/>
</dbReference>
<evidence type="ECO:0000256" key="2">
    <source>
        <dbReference type="ARBA" id="ARBA00005300"/>
    </source>
</evidence>
<dbReference type="InterPro" id="IPR036397">
    <property type="entry name" value="RNaseH_sf"/>
</dbReference>
<dbReference type="PROSITE" id="PS50879">
    <property type="entry name" value="RNASE_H_1"/>
    <property type="match status" value="1"/>
</dbReference>
<keyword evidence="9 10" id="KW-0460">Magnesium</keyword>
<keyword evidence="6 10" id="KW-0479">Metal-binding</keyword>
<comment type="caution">
    <text evidence="10">Lacks conserved residue(s) required for the propagation of feature annotation.</text>
</comment>
<dbReference type="InterPro" id="IPR050092">
    <property type="entry name" value="RNase_H"/>
</dbReference>
<comment type="cofactor">
    <cofactor evidence="10">
        <name>Mg(2+)</name>
        <dbReference type="ChEBI" id="CHEBI:18420"/>
    </cofactor>
    <text evidence="10">Binds 1 Mg(2+) ion per subunit. May bind a second metal ion at a regulatory site, or after substrate binding.</text>
</comment>
<dbReference type="InterPro" id="IPR022892">
    <property type="entry name" value="RNaseHI"/>
</dbReference>
<dbReference type="RefSeq" id="WP_236865404.1">
    <property type="nucleotide sequence ID" value="NZ_AP025225.1"/>
</dbReference>
<dbReference type="SUPFAM" id="SSF53098">
    <property type="entry name" value="Ribonuclease H-like"/>
    <property type="match status" value="1"/>
</dbReference>
<sequence>MIEIFTDGACSGNPGPGGWAGLIRVPGCEDFHVSGGDSHTTNNRMEMKAAINSIKFVIEREKLCIDSEVILYSDSKYVIDGITSWILNWRKNGWRTSSGKPVENKDLWEELHSVCCKLKVRWVWVKGHSNHSENEIVNAAAQKIASSGGK</sequence>
<feature type="binding site" evidence="10">
    <location>
        <position position="74"/>
    </location>
    <ligand>
        <name>Mg(2+)</name>
        <dbReference type="ChEBI" id="CHEBI:18420"/>
        <label>1</label>
    </ligand>
</feature>
<comment type="function">
    <text evidence="10">Endonuclease that specifically degrades the RNA of RNA-DNA hybrids.</text>
</comment>
<dbReference type="Pfam" id="PF00075">
    <property type="entry name" value="RNase_H"/>
    <property type="match status" value="1"/>
</dbReference>
<evidence type="ECO:0000313" key="13">
    <source>
        <dbReference type="Proteomes" id="UP001320209"/>
    </source>
</evidence>
<feature type="binding site" evidence="10">
    <location>
        <position position="7"/>
    </location>
    <ligand>
        <name>Mg(2+)</name>
        <dbReference type="ChEBI" id="CHEBI:18420"/>
        <label>2</label>
    </ligand>
</feature>
<comment type="catalytic activity">
    <reaction evidence="1 10">
        <text>Endonucleolytic cleavage to 5'-phosphomonoester.</text>
        <dbReference type="EC" id="3.1.26.4"/>
    </reaction>
</comment>
<dbReference type="PANTHER" id="PTHR10642:SF26">
    <property type="entry name" value="RIBONUCLEASE H1"/>
    <property type="match status" value="1"/>
</dbReference>
<dbReference type="Gene3D" id="3.30.420.10">
    <property type="entry name" value="Ribonuclease H-like superfamily/Ribonuclease H"/>
    <property type="match status" value="1"/>
</dbReference>
<dbReference type="NCBIfam" id="NF001236">
    <property type="entry name" value="PRK00203.1"/>
    <property type="match status" value="1"/>
</dbReference>
<keyword evidence="8 10" id="KW-0378">Hydrolase</keyword>
<comment type="subcellular location">
    <subcellularLocation>
        <location evidence="10">Cytoplasm</location>
    </subcellularLocation>
</comment>
<dbReference type="EC" id="3.1.26.4" evidence="4 10"/>
<reference evidence="12" key="1">
    <citation type="submission" date="2021-10" db="EMBL/GenBank/DDBJ databases">
        <title>Genome Sequence of The Candidatus Hydrogeosomobacter endosymbioticus, an Intracellular Bacterial Symbiont of the Anaerobic Ciliate GW7.</title>
        <authorList>
            <person name="Shiohama Y."/>
            <person name="Shinzato N."/>
        </authorList>
    </citation>
    <scope>NUCLEOTIDE SEQUENCE [LARGE SCALE GENOMIC DNA]</scope>
    <source>
        <strain evidence="12">200920</strain>
    </source>
</reference>
<comment type="subunit">
    <text evidence="3 10">Monomer.</text>
</comment>
<evidence type="ECO:0000256" key="8">
    <source>
        <dbReference type="ARBA" id="ARBA00022801"/>
    </source>
</evidence>
<name>A0ABN6L2I9_9PROT</name>
<feature type="domain" description="RNase H type-1" evidence="11">
    <location>
        <begin position="1"/>
        <end position="146"/>
    </location>
</feature>